<organism evidence="1 2">
    <name type="scientific">Sinanodonta woodiana</name>
    <name type="common">Chinese pond mussel</name>
    <name type="synonym">Anodonta woodiana</name>
    <dbReference type="NCBI Taxonomy" id="1069815"/>
    <lineage>
        <taxon>Eukaryota</taxon>
        <taxon>Metazoa</taxon>
        <taxon>Spiralia</taxon>
        <taxon>Lophotrochozoa</taxon>
        <taxon>Mollusca</taxon>
        <taxon>Bivalvia</taxon>
        <taxon>Autobranchia</taxon>
        <taxon>Heteroconchia</taxon>
        <taxon>Palaeoheterodonta</taxon>
        <taxon>Unionida</taxon>
        <taxon>Unionoidea</taxon>
        <taxon>Unionidae</taxon>
        <taxon>Unioninae</taxon>
        <taxon>Sinanodonta</taxon>
    </lineage>
</organism>
<reference evidence="1 2" key="1">
    <citation type="submission" date="2024-11" db="EMBL/GenBank/DDBJ databases">
        <title>Chromosome-level genome assembly of the freshwater bivalve Anodonta woodiana.</title>
        <authorList>
            <person name="Chen X."/>
        </authorList>
    </citation>
    <scope>NUCLEOTIDE SEQUENCE [LARGE SCALE GENOMIC DNA]</scope>
    <source>
        <strain evidence="1">MN2024</strain>
        <tissue evidence="1">Gills</tissue>
    </source>
</reference>
<dbReference type="Proteomes" id="UP001634394">
    <property type="component" value="Unassembled WGS sequence"/>
</dbReference>
<protein>
    <submittedName>
        <fullName evidence="1">Uncharacterized protein</fullName>
    </submittedName>
</protein>
<gene>
    <name evidence="1" type="ORF">ACJMK2_021379</name>
</gene>
<dbReference type="EMBL" id="JBJQND010000018">
    <property type="protein sequence ID" value="KAL3835918.1"/>
    <property type="molecule type" value="Genomic_DNA"/>
</dbReference>
<keyword evidence="2" id="KW-1185">Reference proteome</keyword>
<dbReference type="AlphaFoldDB" id="A0ABD3THU3"/>
<evidence type="ECO:0000313" key="2">
    <source>
        <dbReference type="Proteomes" id="UP001634394"/>
    </source>
</evidence>
<accession>A0ABD3THU3</accession>
<evidence type="ECO:0000313" key="1">
    <source>
        <dbReference type="EMBL" id="KAL3835918.1"/>
    </source>
</evidence>
<name>A0ABD3THU3_SINWO</name>
<sequence length="107" mass="12207">ICMCVSCYCAWKRRSKEDDEESSRLTRTNESFSDIIIPLQSLPLASRTSLLSFKRCLPQAVIADENNMQQQKNIDTITLEEYYQSVKAQTAKVCCKSSPNHHGQSQM</sequence>
<comment type="caution">
    <text evidence="1">The sequence shown here is derived from an EMBL/GenBank/DDBJ whole genome shotgun (WGS) entry which is preliminary data.</text>
</comment>
<proteinExistence type="predicted"/>
<feature type="non-terminal residue" evidence="1">
    <location>
        <position position="1"/>
    </location>
</feature>